<sequence>MALPVNPECRICFNLDATRLRDEEGLTIEIHGNEEFRLSAASLCLACKMIYDGVARFTRSTEDFPSVTLKLIEGNGDLLEGRTGQSLLAMYVIYLFRSGAATLISDDKPEPDTPSLWSAIPCHPEPALDRASDSAVKRVKSWLEMCDKLHHPICCLPDAPLLPTRVIFVGEEHSFRLVISNGEHANYAALSWRWGPPDKHPPKTLWENLQERTEGRWKSPLPPLFTDAIEFTRKLGLNYLWIDALCIIQDSAEDWSSESTKMTEIYNNAYLTIAADSCASAAERLTGQGEEYIIDPKRHRIAEGRNKGIITHSLASDGSLRNLLRAKIPMAAPGLNKRTTTVGVRYIDRETSHGYHGVTFVPQSHLDDRGWCFQENVLSRRLLHFGQTELSFQCLKMEACECTSTPNPYVEKTKRHHLNRLKRKLLLEETDMGEAWLDAVESFTYRDLGVQTDRLNAIAGIAQKIADRFPANEAKYLCGIWRSEIETQLAWLVIPPVKILRPVPARGSKRQAIAPSWSWASVTGAVKFQRWARFRVKSIQLAPNDVGQASAYVTVTGRLCKTVNLYHSRMVTAMWQPFMLDQQNINADIRDLETEPHGHVIFDKWSSKDRIEWDLTGYSALENVNGLGFAMLLRRIANPRFGPEGIELYQRVGVIYPESALKYYNMHPDKEKMKSRYERYGIEEQTINII</sequence>
<protein>
    <recommendedName>
        <fullName evidence="1">Heterokaryon incompatibility domain-containing protein</fullName>
    </recommendedName>
</protein>
<proteinExistence type="predicted"/>
<name>A0A8H8U233_9HELO</name>
<dbReference type="GeneID" id="41982151"/>
<dbReference type="Proteomes" id="UP000431533">
    <property type="component" value="Unassembled WGS sequence"/>
</dbReference>
<dbReference type="PANTHER" id="PTHR33112">
    <property type="entry name" value="DOMAIN PROTEIN, PUTATIVE-RELATED"/>
    <property type="match status" value="1"/>
</dbReference>
<dbReference type="PANTHER" id="PTHR33112:SF16">
    <property type="entry name" value="HETEROKARYON INCOMPATIBILITY DOMAIN-CONTAINING PROTEIN"/>
    <property type="match status" value="1"/>
</dbReference>
<gene>
    <name evidence="2" type="ORF">LHYA1_G001953</name>
</gene>
<keyword evidence="3" id="KW-1185">Reference proteome</keyword>
<feature type="domain" description="Heterokaryon incompatibility" evidence="1">
    <location>
        <begin position="187"/>
        <end position="375"/>
    </location>
</feature>
<comment type="caution">
    <text evidence="2">The sequence shown here is derived from an EMBL/GenBank/DDBJ whole genome shotgun (WGS) entry which is preliminary data.</text>
</comment>
<dbReference type="AlphaFoldDB" id="A0A8H8U233"/>
<dbReference type="EMBL" id="QGMH01000029">
    <property type="protein sequence ID" value="TVY28552.1"/>
    <property type="molecule type" value="Genomic_DNA"/>
</dbReference>
<evidence type="ECO:0000313" key="2">
    <source>
        <dbReference type="EMBL" id="TVY28552.1"/>
    </source>
</evidence>
<organism evidence="2 3">
    <name type="scientific">Lachnellula hyalina</name>
    <dbReference type="NCBI Taxonomy" id="1316788"/>
    <lineage>
        <taxon>Eukaryota</taxon>
        <taxon>Fungi</taxon>
        <taxon>Dikarya</taxon>
        <taxon>Ascomycota</taxon>
        <taxon>Pezizomycotina</taxon>
        <taxon>Leotiomycetes</taxon>
        <taxon>Helotiales</taxon>
        <taxon>Lachnaceae</taxon>
        <taxon>Lachnellula</taxon>
    </lineage>
</organism>
<evidence type="ECO:0000259" key="1">
    <source>
        <dbReference type="Pfam" id="PF06985"/>
    </source>
</evidence>
<dbReference type="InterPro" id="IPR010730">
    <property type="entry name" value="HET"/>
</dbReference>
<accession>A0A8H8U233</accession>
<reference evidence="2 3" key="1">
    <citation type="submission" date="2018-05" db="EMBL/GenBank/DDBJ databases">
        <title>Genome sequencing and assembly of the regulated plant pathogen Lachnellula willkommii and related sister species for the development of diagnostic species identification markers.</title>
        <authorList>
            <person name="Giroux E."/>
            <person name="Bilodeau G."/>
        </authorList>
    </citation>
    <scope>NUCLEOTIDE SEQUENCE [LARGE SCALE GENOMIC DNA]</scope>
    <source>
        <strain evidence="2 3">CBS 185.66</strain>
    </source>
</reference>
<dbReference type="OrthoDB" id="8300194at2759"/>
<evidence type="ECO:0000313" key="3">
    <source>
        <dbReference type="Proteomes" id="UP000431533"/>
    </source>
</evidence>
<dbReference type="RefSeq" id="XP_031007340.1">
    <property type="nucleotide sequence ID" value="XM_031146931.1"/>
</dbReference>
<dbReference type="Pfam" id="PF06985">
    <property type="entry name" value="HET"/>
    <property type="match status" value="1"/>
</dbReference>